<dbReference type="PANTHER" id="PTHR33875:SF2">
    <property type="entry name" value="ACR183CP"/>
    <property type="match status" value="1"/>
</dbReference>
<reference evidence="1 2" key="1">
    <citation type="submission" date="2017-04" db="EMBL/GenBank/DDBJ databases">
        <title>Genome sequencing of [Candida] sorbophila.</title>
        <authorList>
            <person name="Ahn J.O."/>
        </authorList>
    </citation>
    <scope>NUCLEOTIDE SEQUENCE [LARGE SCALE GENOMIC DNA]</scope>
    <source>
        <strain evidence="1 2">DS02</strain>
    </source>
</reference>
<evidence type="ECO:0000313" key="2">
    <source>
        <dbReference type="Proteomes" id="UP000238350"/>
    </source>
</evidence>
<dbReference type="SUPFAM" id="SSF52833">
    <property type="entry name" value="Thioredoxin-like"/>
    <property type="match status" value="1"/>
</dbReference>
<gene>
    <name evidence="1" type="ORF">B9G98_00476</name>
</gene>
<dbReference type="Proteomes" id="UP000238350">
    <property type="component" value="Unassembled WGS sequence"/>
</dbReference>
<dbReference type="CDD" id="cd02972">
    <property type="entry name" value="DsbA_family"/>
    <property type="match status" value="1"/>
</dbReference>
<comment type="caution">
    <text evidence="1">The sequence shown here is derived from an EMBL/GenBank/DDBJ whole genome shotgun (WGS) entry which is preliminary data.</text>
</comment>
<name>A0A2T0FCY1_9ASCO</name>
<dbReference type="InterPro" id="IPR036249">
    <property type="entry name" value="Thioredoxin-like_sf"/>
</dbReference>
<keyword evidence="2" id="KW-1185">Reference proteome</keyword>
<dbReference type="GeneID" id="36514225"/>
<protein>
    <recommendedName>
        <fullName evidence="3">Thioredoxin-like fold domain-containing protein</fullName>
    </recommendedName>
</protein>
<dbReference type="STRING" id="45607.A0A2T0FCY1"/>
<dbReference type="PANTHER" id="PTHR33875">
    <property type="entry name" value="OS09G0542200 PROTEIN"/>
    <property type="match status" value="1"/>
</dbReference>
<dbReference type="AlphaFoldDB" id="A0A2T0FCY1"/>
<dbReference type="OrthoDB" id="37297at2759"/>
<evidence type="ECO:0008006" key="3">
    <source>
        <dbReference type="Google" id="ProtNLM"/>
    </source>
</evidence>
<accession>A0A2T0FCY1</accession>
<proteinExistence type="predicted"/>
<sequence length="197" mass="22330">MIYASHTVGREVQVEIELWLDYICPYSRKLFDCVYSQVIPEVEAQYPGRVSWTFNHQVQPWHPQGAILHEYAIAVGIESPERFWQFSKALFDESPRFYDEAVVDKSRNDLLSALGEIAGRVCIDHSRILQSVNIMPGTPANRGPLTIAHLKHYVKLGRQNGIHVSPTAVTNGLVDSSISSSWTTREWVTHIEGLLDN</sequence>
<dbReference type="RefSeq" id="XP_024662802.1">
    <property type="nucleotide sequence ID" value="XM_024807034.1"/>
</dbReference>
<dbReference type="EMBL" id="NDIQ01000001">
    <property type="protein sequence ID" value="PRT52856.1"/>
    <property type="molecule type" value="Genomic_DNA"/>
</dbReference>
<organism evidence="1 2">
    <name type="scientific">Wickerhamiella sorbophila</name>
    <dbReference type="NCBI Taxonomy" id="45607"/>
    <lineage>
        <taxon>Eukaryota</taxon>
        <taxon>Fungi</taxon>
        <taxon>Dikarya</taxon>
        <taxon>Ascomycota</taxon>
        <taxon>Saccharomycotina</taxon>
        <taxon>Dipodascomycetes</taxon>
        <taxon>Dipodascales</taxon>
        <taxon>Trichomonascaceae</taxon>
        <taxon>Wickerhamiella</taxon>
    </lineage>
</organism>
<evidence type="ECO:0000313" key="1">
    <source>
        <dbReference type="EMBL" id="PRT52856.1"/>
    </source>
</evidence>
<dbReference type="Gene3D" id="3.40.30.10">
    <property type="entry name" value="Glutaredoxin"/>
    <property type="match status" value="1"/>
</dbReference>